<evidence type="ECO:0000313" key="3">
    <source>
        <dbReference type="Proteomes" id="UP001176941"/>
    </source>
</evidence>
<name>A0ABN8Z5X0_RANTA</name>
<keyword evidence="1" id="KW-0812">Transmembrane</keyword>
<sequence>MHLGTYRGQLAHLTLNLSGERMAFGLESKITLFGKRRLSPAHLDAHPRAGMIRQQSLSVRSALTSCQPEHITAASAIAMEAGTFSRRLMLPSRLATRPHHPLSPSEGVTPKSLACLWFLCSSVALALAALTLWQAVLISRGETGISTRHISK</sequence>
<proteinExistence type="predicted"/>
<dbReference type="EMBL" id="OX459965">
    <property type="protein sequence ID" value="CAI9169253.1"/>
    <property type="molecule type" value="Genomic_DNA"/>
</dbReference>
<dbReference type="Proteomes" id="UP001176941">
    <property type="component" value="Chromosome 29"/>
</dbReference>
<evidence type="ECO:0000313" key="2">
    <source>
        <dbReference type="EMBL" id="CAI9169253.1"/>
    </source>
</evidence>
<gene>
    <name evidence="2" type="ORF">MRATA1EN1_LOCUS18215</name>
</gene>
<reference evidence="2" key="1">
    <citation type="submission" date="2023-04" db="EMBL/GenBank/DDBJ databases">
        <authorList>
            <consortium name="ELIXIR-Norway"/>
        </authorList>
    </citation>
    <scope>NUCLEOTIDE SEQUENCE [LARGE SCALE GENOMIC DNA]</scope>
</reference>
<keyword evidence="1" id="KW-0472">Membrane</keyword>
<keyword evidence="3" id="KW-1185">Reference proteome</keyword>
<keyword evidence="1" id="KW-1133">Transmembrane helix</keyword>
<feature type="transmembrane region" description="Helical" evidence="1">
    <location>
        <begin position="116"/>
        <end position="138"/>
    </location>
</feature>
<organism evidence="2 3">
    <name type="scientific">Rangifer tarandus platyrhynchus</name>
    <name type="common">Svalbard reindeer</name>
    <dbReference type="NCBI Taxonomy" id="3082113"/>
    <lineage>
        <taxon>Eukaryota</taxon>
        <taxon>Metazoa</taxon>
        <taxon>Chordata</taxon>
        <taxon>Craniata</taxon>
        <taxon>Vertebrata</taxon>
        <taxon>Euteleostomi</taxon>
        <taxon>Mammalia</taxon>
        <taxon>Eutheria</taxon>
        <taxon>Laurasiatheria</taxon>
        <taxon>Artiodactyla</taxon>
        <taxon>Ruminantia</taxon>
        <taxon>Pecora</taxon>
        <taxon>Cervidae</taxon>
        <taxon>Odocoileinae</taxon>
        <taxon>Rangifer</taxon>
    </lineage>
</organism>
<accession>A0ABN8Z5X0</accession>
<evidence type="ECO:0000256" key="1">
    <source>
        <dbReference type="SAM" id="Phobius"/>
    </source>
</evidence>
<protein>
    <submittedName>
        <fullName evidence="2">Uncharacterized protein</fullName>
    </submittedName>
</protein>